<sequence>MVFSILGIALALFVWDRFRYDLVALLALVAALACGVVPVADAFKGFSDQVVVIVASALVISAGIGKSGLIGRAVRHAEPWLTSTGARVAALTAGVTVLSALMKNIGALAIFLPMAVQVARRSDTPVAALLMPMAFGSLVGGLVTLVGTSPNILVSRVRQEITGEPFAMFDFAPVGLAIAAAALLFLAFGWRLLPRDRQGQPSAAEAFEVGPYMSEARVPEGSPMAGKTVAELEALAEGEIVAVALLREGGRRYAPSGAWRLFAGDTLILQGDPHRLTDLVAEAKLELAGANQGPAKDLPTEEVGLVEAVVMPESALVGRTASELRLREAHGLNLLAVARRGERIGARLRQVRIRAGDVLALQGPAGSMTEALRALECLPLVDRGTGLGQKRRDILPLVLLAATMALVGFGILPVAPAFFGAAVLTVLCGVLTLQEAYEAIDAPILVLLACLIPVSDAVAGTGGAQLIAGGLAQVAGQLPAAGALALVIVVAMALTPFLNNAATALIMAPIAADLAVRIGLKPDPFLMAVAIGCACDFLTPIGHQCNTLVLGPGGYRFGDYWRLGLPLSVIVVAVATLMIPIVWPLR</sequence>
<keyword evidence="5 7" id="KW-1133">Transmembrane helix</keyword>
<keyword evidence="6 7" id="KW-0472">Membrane</keyword>
<keyword evidence="3 7" id="KW-0812">Transmembrane</keyword>
<feature type="transmembrane region" description="Helical" evidence="7">
    <location>
        <begin position="480"/>
        <end position="512"/>
    </location>
</feature>
<feature type="transmembrane region" description="Helical" evidence="7">
    <location>
        <begin position="563"/>
        <end position="583"/>
    </location>
</feature>
<keyword evidence="10" id="KW-1185">Reference proteome</keyword>
<feature type="transmembrane region" description="Helical" evidence="7">
    <location>
        <begin position="418"/>
        <end position="437"/>
    </location>
</feature>
<dbReference type="InterPro" id="IPR006037">
    <property type="entry name" value="RCK_C"/>
</dbReference>
<proteinExistence type="predicted"/>
<dbReference type="Pfam" id="PF02080">
    <property type="entry name" value="TrkA_C"/>
    <property type="match status" value="2"/>
</dbReference>
<feature type="transmembrane region" description="Helical" evidence="7">
    <location>
        <begin position="444"/>
        <end position="468"/>
    </location>
</feature>
<dbReference type="Pfam" id="PF03600">
    <property type="entry name" value="CitMHS"/>
    <property type="match status" value="1"/>
</dbReference>
<dbReference type="InterPro" id="IPR036721">
    <property type="entry name" value="RCK_C_sf"/>
</dbReference>
<evidence type="ECO:0000256" key="6">
    <source>
        <dbReference type="ARBA" id="ARBA00023136"/>
    </source>
</evidence>
<keyword evidence="4" id="KW-0677">Repeat</keyword>
<dbReference type="InterPro" id="IPR051679">
    <property type="entry name" value="DASS-Related_Transporters"/>
</dbReference>
<dbReference type="Gene3D" id="3.30.70.1450">
    <property type="entry name" value="Regulator of K+ conductance, C-terminal domain"/>
    <property type="match status" value="2"/>
</dbReference>
<dbReference type="PROSITE" id="PS51202">
    <property type="entry name" value="RCK_C"/>
    <property type="match status" value="2"/>
</dbReference>
<evidence type="ECO:0000256" key="1">
    <source>
        <dbReference type="ARBA" id="ARBA00004141"/>
    </source>
</evidence>
<feature type="transmembrane region" description="Helical" evidence="7">
    <location>
        <begin position="90"/>
        <end position="114"/>
    </location>
</feature>
<evidence type="ECO:0000256" key="7">
    <source>
        <dbReference type="SAM" id="Phobius"/>
    </source>
</evidence>
<name>A0ABS5EX09_9PROT</name>
<dbReference type="Proteomes" id="UP001196870">
    <property type="component" value="Unassembled WGS sequence"/>
</dbReference>
<evidence type="ECO:0000256" key="4">
    <source>
        <dbReference type="ARBA" id="ARBA00022737"/>
    </source>
</evidence>
<dbReference type="InterPro" id="IPR004680">
    <property type="entry name" value="Cit_transptr-like_dom"/>
</dbReference>
<organism evidence="9 10">
    <name type="scientific">Plastoroseomonas hellenica</name>
    <dbReference type="NCBI Taxonomy" id="2687306"/>
    <lineage>
        <taxon>Bacteria</taxon>
        <taxon>Pseudomonadati</taxon>
        <taxon>Pseudomonadota</taxon>
        <taxon>Alphaproteobacteria</taxon>
        <taxon>Acetobacterales</taxon>
        <taxon>Acetobacteraceae</taxon>
        <taxon>Plastoroseomonas</taxon>
    </lineage>
</organism>
<protein>
    <submittedName>
        <fullName evidence="9">SLC13 family permease</fullName>
    </submittedName>
</protein>
<dbReference type="PANTHER" id="PTHR43652">
    <property type="entry name" value="BASIC AMINO ACID ANTIPORTER YFCC-RELATED"/>
    <property type="match status" value="1"/>
</dbReference>
<feature type="transmembrane region" description="Helical" evidence="7">
    <location>
        <begin position="394"/>
        <end position="412"/>
    </location>
</feature>
<feature type="domain" description="RCK C-terminal" evidence="8">
    <location>
        <begin position="293"/>
        <end position="378"/>
    </location>
</feature>
<feature type="transmembrane region" description="Helical" evidence="7">
    <location>
        <begin position="50"/>
        <end position="70"/>
    </location>
</feature>
<feature type="transmembrane region" description="Helical" evidence="7">
    <location>
        <begin position="126"/>
        <end position="146"/>
    </location>
</feature>
<accession>A0ABS5EX09</accession>
<feature type="transmembrane region" description="Helical" evidence="7">
    <location>
        <begin position="22"/>
        <end position="43"/>
    </location>
</feature>
<evidence type="ECO:0000313" key="10">
    <source>
        <dbReference type="Proteomes" id="UP001196870"/>
    </source>
</evidence>
<gene>
    <name evidence="9" type="ORF">GXW71_10415</name>
</gene>
<dbReference type="SUPFAM" id="SSF116726">
    <property type="entry name" value="TrkA C-terminal domain-like"/>
    <property type="match status" value="2"/>
</dbReference>
<comment type="subcellular location">
    <subcellularLocation>
        <location evidence="1">Membrane</location>
        <topology evidence="1">Multi-pass membrane protein</topology>
    </subcellularLocation>
</comment>
<evidence type="ECO:0000313" key="9">
    <source>
        <dbReference type="EMBL" id="MBR0664763.1"/>
    </source>
</evidence>
<reference evidence="10" key="1">
    <citation type="journal article" date="2021" name="Syst. Appl. Microbiol.">
        <title>Roseomonas hellenica sp. nov., isolated from roots of wild-growing Alkanna tinctoria.</title>
        <authorList>
            <person name="Rat A."/>
            <person name="Naranjo H.D."/>
            <person name="Lebbe L."/>
            <person name="Cnockaert M."/>
            <person name="Krigas N."/>
            <person name="Grigoriadou K."/>
            <person name="Maloupa E."/>
            <person name="Willems A."/>
        </authorList>
    </citation>
    <scope>NUCLEOTIDE SEQUENCE [LARGE SCALE GENOMIC DNA]</scope>
    <source>
        <strain evidence="10">LMG 31523</strain>
    </source>
</reference>
<evidence type="ECO:0000256" key="3">
    <source>
        <dbReference type="ARBA" id="ARBA00022692"/>
    </source>
</evidence>
<evidence type="ECO:0000256" key="5">
    <source>
        <dbReference type="ARBA" id="ARBA00022989"/>
    </source>
</evidence>
<keyword evidence="2" id="KW-0813">Transport</keyword>
<dbReference type="PANTHER" id="PTHR43652:SF2">
    <property type="entry name" value="BASIC AMINO ACID ANTIPORTER YFCC-RELATED"/>
    <property type="match status" value="1"/>
</dbReference>
<feature type="transmembrane region" description="Helical" evidence="7">
    <location>
        <begin position="166"/>
        <end position="188"/>
    </location>
</feature>
<comment type="caution">
    <text evidence="9">The sequence shown here is derived from an EMBL/GenBank/DDBJ whole genome shotgun (WGS) entry which is preliminary data.</text>
</comment>
<feature type="domain" description="RCK C-terminal" evidence="8">
    <location>
        <begin position="200"/>
        <end position="285"/>
    </location>
</feature>
<dbReference type="EMBL" id="JAAGBB010000010">
    <property type="protein sequence ID" value="MBR0664763.1"/>
    <property type="molecule type" value="Genomic_DNA"/>
</dbReference>
<evidence type="ECO:0000259" key="8">
    <source>
        <dbReference type="PROSITE" id="PS51202"/>
    </source>
</evidence>
<evidence type="ECO:0000256" key="2">
    <source>
        <dbReference type="ARBA" id="ARBA00022448"/>
    </source>
</evidence>